<evidence type="ECO:0000313" key="2">
    <source>
        <dbReference type="EMBL" id="HIQ80183.1"/>
    </source>
</evidence>
<dbReference type="Gene3D" id="3.40.630.30">
    <property type="match status" value="1"/>
</dbReference>
<dbReference type="CDD" id="cd04301">
    <property type="entry name" value="NAT_SF"/>
    <property type="match status" value="1"/>
</dbReference>
<gene>
    <name evidence="2" type="ORF">IAD32_02730</name>
</gene>
<dbReference type="SUPFAM" id="SSF55729">
    <property type="entry name" value="Acyl-CoA N-acyltransferases (Nat)"/>
    <property type="match status" value="1"/>
</dbReference>
<sequence length="261" mass="29019">MILLGDDTFEKALLQRVLQNPNPYNIRIYSLFHAYKQTALCQFWIQRTKEGAVSFLAKNGASLILDAEPCADMEELSAFSMLTGAVSLLCDAALPLKMPGFSARIYPVMRLEKAQRSVGQPGRFYVQPRLQDIYALLHQCEDEGFVLPAFEDFYLELSHRIRHDSALCVGIMCNGRLCACALAMFYCLHGAVIGCVATHPQYRGRGLGKQAVTALTGQMHKVQTERVFLHAVHHGTVAFYEKAGFSMCGSALELHRKNGAI</sequence>
<evidence type="ECO:0000259" key="1">
    <source>
        <dbReference type="PROSITE" id="PS51186"/>
    </source>
</evidence>
<dbReference type="AlphaFoldDB" id="A0A9D1CU64"/>
<dbReference type="InterPro" id="IPR016181">
    <property type="entry name" value="Acyl_CoA_acyltransferase"/>
</dbReference>
<feature type="domain" description="N-acetyltransferase" evidence="1">
    <location>
        <begin position="109"/>
        <end position="261"/>
    </location>
</feature>
<reference evidence="2" key="1">
    <citation type="submission" date="2020-10" db="EMBL/GenBank/DDBJ databases">
        <authorList>
            <person name="Gilroy R."/>
        </authorList>
    </citation>
    <scope>NUCLEOTIDE SEQUENCE</scope>
    <source>
        <strain evidence="2">ChiSjej1B19-3389</strain>
    </source>
</reference>
<dbReference type="Pfam" id="PF00583">
    <property type="entry name" value="Acetyltransf_1"/>
    <property type="match status" value="1"/>
</dbReference>
<accession>A0A9D1CU64</accession>
<organism evidence="2 3">
    <name type="scientific">Candidatus Scatavimonas merdigallinarum</name>
    <dbReference type="NCBI Taxonomy" id="2840914"/>
    <lineage>
        <taxon>Bacteria</taxon>
        <taxon>Bacillati</taxon>
        <taxon>Bacillota</taxon>
        <taxon>Clostridia</taxon>
        <taxon>Eubacteriales</taxon>
        <taxon>Oscillospiraceae</taxon>
        <taxon>Oscillospiraceae incertae sedis</taxon>
        <taxon>Candidatus Scatavimonas</taxon>
    </lineage>
</organism>
<reference evidence="2" key="2">
    <citation type="journal article" date="2021" name="PeerJ">
        <title>Extensive microbial diversity within the chicken gut microbiome revealed by metagenomics and culture.</title>
        <authorList>
            <person name="Gilroy R."/>
            <person name="Ravi A."/>
            <person name="Getino M."/>
            <person name="Pursley I."/>
            <person name="Horton D.L."/>
            <person name="Alikhan N.F."/>
            <person name="Baker D."/>
            <person name="Gharbi K."/>
            <person name="Hall N."/>
            <person name="Watson M."/>
            <person name="Adriaenssens E.M."/>
            <person name="Foster-Nyarko E."/>
            <person name="Jarju S."/>
            <person name="Secka A."/>
            <person name="Antonio M."/>
            <person name="Oren A."/>
            <person name="Chaudhuri R.R."/>
            <person name="La Ragione R."/>
            <person name="Hildebrand F."/>
            <person name="Pallen M.J."/>
        </authorList>
    </citation>
    <scope>NUCLEOTIDE SEQUENCE</scope>
    <source>
        <strain evidence="2">ChiSjej1B19-3389</strain>
    </source>
</reference>
<evidence type="ECO:0000313" key="3">
    <source>
        <dbReference type="Proteomes" id="UP000886787"/>
    </source>
</evidence>
<name>A0A9D1CU64_9FIRM</name>
<dbReference type="GO" id="GO:0016747">
    <property type="term" value="F:acyltransferase activity, transferring groups other than amino-acyl groups"/>
    <property type="evidence" value="ECO:0007669"/>
    <property type="project" value="InterPro"/>
</dbReference>
<dbReference type="Proteomes" id="UP000886787">
    <property type="component" value="Unassembled WGS sequence"/>
</dbReference>
<dbReference type="PROSITE" id="PS51186">
    <property type="entry name" value="GNAT"/>
    <property type="match status" value="1"/>
</dbReference>
<proteinExistence type="predicted"/>
<protein>
    <submittedName>
        <fullName evidence="2">GNAT family N-acetyltransferase</fullName>
    </submittedName>
</protein>
<comment type="caution">
    <text evidence="2">The sequence shown here is derived from an EMBL/GenBank/DDBJ whole genome shotgun (WGS) entry which is preliminary data.</text>
</comment>
<dbReference type="InterPro" id="IPR000182">
    <property type="entry name" value="GNAT_dom"/>
</dbReference>
<dbReference type="EMBL" id="DVFW01000018">
    <property type="protein sequence ID" value="HIQ80183.1"/>
    <property type="molecule type" value="Genomic_DNA"/>
</dbReference>